<evidence type="ECO:0000313" key="2">
    <source>
        <dbReference type="EMBL" id="MBZ4037970.1"/>
    </source>
</evidence>
<dbReference type="EMBL" id="JAINZW010000001">
    <property type="protein sequence ID" value="MBZ4037970.1"/>
    <property type="molecule type" value="Genomic_DNA"/>
</dbReference>
<feature type="transmembrane region" description="Helical" evidence="1">
    <location>
        <begin position="56"/>
        <end position="79"/>
    </location>
</feature>
<name>A0ABS7T265_9GAMM</name>
<feature type="transmembrane region" description="Helical" evidence="1">
    <location>
        <begin position="91"/>
        <end position="112"/>
    </location>
</feature>
<feature type="transmembrane region" description="Helical" evidence="1">
    <location>
        <begin position="244"/>
        <end position="263"/>
    </location>
</feature>
<feature type="transmembrane region" description="Helical" evidence="1">
    <location>
        <begin position="213"/>
        <end position="232"/>
    </location>
</feature>
<keyword evidence="3" id="KW-1185">Reference proteome</keyword>
<evidence type="ECO:0000256" key="1">
    <source>
        <dbReference type="SAM" id="Phobius"/>
    </source>
</evidence>
<evidence type="ECO:0000313" key="3">
    <source>
        <dbReference type="Proteomes" id="UP001430954"/>
    </source>
</evidence>
<feature type="transmembrane region" description="Helical" evidence="1">
    <location>
        <begin position="149"/>
        <end position="169"/>
    </location>
</feature>
<proteinExistence type="predicted"/>
<accession>A0ABS7T265</accession>
<keyword evidence="1" id="KW-1133">Transmembrane helix</keyword>
<keyword evidence="1" id="KW-0472">Membrane</keyword>
<organism evidence="2 3">
    <name type="scientific">Novilysobacter selenitireducens</name>
    <dbReference type="NCBI Taxonomy" id="2872639"/>
    <lineage>
        <taxon>Bacteria</taxon>
        <taxon>Pseudomonadati</taxon>
        <taxon>Pseudomonadota</taxon>
        <taxon>Gammaproteobacteria</taxon>
        <taxon>Lysobacterales</taxon>
        <taxon>Lysobacteraceae</taxon>
        <taxon>Novilysobacter</taxon>
    </lineage>
</organism>
<reference evidence="2 3" key="1">
    <citation type="submission" date="2021-09" db="EMBL/GenBank/DDBJ databases">
        <title>Lysobacter sp. 13A isolated from the river sediment.</title>
        <authorList>
            <person name="Liu H."/>
            <person name="Li S."/>
            <person name="Mao S."/>
        </authorList>
    </citation>
    <scope>NUCLEOTIDE SEQUENCE [LARGE SCALE GENOMIC DNA]</scope>
    <source>
        <strain evidence="2 3">13A</strain>
    </source>
</reference>
<sequence>MHGAMVGRAAALGNAPVRESDFRHLKPVTRGPAAVERAARRWHRPGGATAMNAYDLIVTAHVASGTVALATFWLSAALRKGSPLHVWVGRAYLLSMCGVLLSALPMVVQRVVDGRGVAAVFLGYLVVLVTTTVWLAWRAIRDKADPARYLGSVYSALMVANPVAGLAVLAAGVQAGQPLLMGFSLIGILIGSDMWRRRRVIPAQPRWWMQEHYAAMVGNGAATHIAFLAIGLPRLLPDVASGALFYTAWFAPVLLSIAAKAWLDRRYRFSGPRAVPPRPVRA</sequence>
<feature type="transmembrane region" description="Helical" evidence="1">
    <location>
        <begin position="175"/>
        <end position="192"/>
    </location>
</feature>
<feature type="transmembrane region" description="Helical" evidence="1">
    <location>
        <begin position="118"/>
        <end position="137"/>
    </location>
</feature>
<dbReference type="Proteomes" id="UP001430954">
    <property type="component" value="Unassembled WGS sequence"/>
</dbReference>
<keyword evidence="1" id="KW-0812">Transmembrane</keyword>
<dbReference type="RefSeq" id="WP_223674194.1">
    <property type="nucleotide sequence ID" value="NZ_JAINZW010000001.1"/>
</dbReference>
<gene>
    <name evidence="2" type="ORF">K6753_00285</name>
</gene>
<protein>
    <submittedName>
        <fullName evidence="2">DUF2306 domain-containing protein</fullName>
    </submittedName>
</protein>
<comment type="caution">
    <text evidence="2">The sequence shown here is derived from an EMBL/GenBank/DDBJ whole genome shotgun (WGS) entry which is preliminary data.</text>
</comment>